<dbReference type="InterPro" id="IPR009051">
    <property type="entry name" value="Helical_ferredxn"/>
</dbReference>
<keyword evidence="2" id="KW-0479">Metal-binding</keyword>
<dbReference type="InterPro" id="IPR004017">
    <property type="entry name" value="Cys_rich_dom"/>
</dbReference>
<dbReference type="EMBL" id="SIJK02000043">
    <property type="protein sequence ID" value="MBP1467817.1"/>
    <property type="molecule type" value="Genomic_DNA"/>
</dbReference>
<keyword evidence="6" id="KW-0812">Transmembrane</keyword>
<comment type="caution">
    <text evidence="8">The sequence shown here is derived from an EMBL/GenBank/DDBJ whole genome shotgun (WGS) entry which is preliminary data.</text>
</comment>
<dbReference type="Gene3D" id="1.10.1060.10">
    <property type="entry name" value="Alpha-helical ferredoxin"/>
    <property type="match status" value="1"/>
</dbReference>
<keyword evidence="4" id="KW-0408">Iron</keyword>
<evidence type="ECO:0000256" key="1">
    <source>
        <dbReference type="ARBA" id="ARBA00022485"/>
    </source>
</evidence>
<dbReference type="RefSeq" id="WP_135479982.1">
    <property type="nucleotide sequence ID" value="NZ_SIJK02000043.1"/>
</dbReference>
<evidence type="ECO:0000313" key="8">
    <source>
        <dbReference type="EMBL" id="MBP1467817.1"/>
    </source>
</evidence>
<dbReference type="InterPro" id="IPR017896">
    <property type="entry name" value="4Fe4S_Fe-S-bd"/>
</dbReference>
<evidence type="ECO:0000313" key="9">
    <source>
        <dbReference type="Proteomes" id="UP001193081"/>
    </source>
</evidence>
<name>A0ABS4DEF7_9CHLR</name>
<feature type="transmembrane region" description="Helical" evidence="6">
    <location>
        <begin position="134"/>
        <end position="152"/>
    </location>
</feature>
<evidence type="ECO:0000256" key="3">
    <source>
        <dbReference type="ARBA" id="ARBA00023002"/>
    </source>
</evidence>
<dbReference type="Proteomes" id="UP001193081">
    <property type="component" value="Unassembled WGS sequence"/>
</dbReference>
<keyword evidence="1" id="KW-0004">4Fe-4S</keyword>
<proteinExistence type="predicted"/>
<reference evidence="8 9" key="1">
    <citation type="submission" date="2021-03" db="EMBL/GenBank/DDBJ databases">
        <authorList>
            <person name="Grouzdev D.S."/>
        </authorList>
    </citation>
    <scope>NUCLEOTIDE SEQUENCE [LARGE SCALE GENOMIC DNA]</scope>
    <source>
        <strain evidence="8 9">M50-1</strain>
    </source>
</reference>
<dbReference type="SUPFAM" id="SSF46548">
    <property type="entry name" value="alpha-helical ferredoxin"/>
    <property type="match status" value="1"/>
</dbReference>
<dbReference type="PANTHER" id="PTHR43255">
    <property type="entry name" value="IRON-SULFUR-BINDING OXIDOREDUCTASE FADF-RELATED-RELATED"/>
    <property type="match status" value="1"/>
</dbReference>
<keyword evidence="5" id="KW-0411">Iron-sulfur</keyword>
<dbReference type="InterPro" id="IPR036197">
    <property type="entry name" value="NarG-like_sf"/>
</dbReference>
<evidence type="ECO:0000256" key="2">
    <source>
        <dbReference type="ARBA" id="ARBA00022723"/>
    </source>
</evidence>
<sequence length="725" mass="81480">MDEPIIVAIREIYWNVDRFGKLAPIFLYGLILVTSIVMTWGILRDIGRWRKGRPDARIDQLPARTVEFLAQVFGQKKVLRDRRPGMMHALIFFGFLTLFIGTDIIAVEEDFTLPMMGEDAGKILAGTFYQSYEFIMDTLGLVFVAGLSWAAWRRYRIKEPRLDNRRTDAWVLWVLLFIGIGGFLIEGLRIANQEIGGIPVYEQAWARLAYVGFALAVVFKAIGLGEGSAIGLNLHILLWFTHAAATGAFIATLPFSKFKHIFYTPLNTFFRDTAPRGALETIPSLEAEIEKDEPRLGIATLGDLSWKHRLDLDACMRCGRCQSVCPAHASGADLSPKYIITKLHDLMREEPIHFKDGTIKLVTQLEMGEQEDKEGGVVAVDNEQVPLYENLFTENELWSCTTCYACVHECPAMIEHVDDIVGARRHLTMIASEVPQGVKRVLEGIERAGNPWRLPAGERTAWAEGLDVPIMAEQEAADVLFWVGCAPSYDERSKRVARAFVQLLQQAGVNFAILGDEETCNGDPARRMGEELLYQAQVEQNIETMKQYKFKTIVTTCPHCFNTIKNEYPQFGGGAGVDYDVIHHTEFLARLVAEGKLKPVKPLGEKVVYHDPCYIGRYNDIYDAPRELLKSIPGLELVEAPDRNRERSMCCGGGGGNVWLEGWGKEQVNYIRLEQLTEAQPATLAMSCPFCMVMFEDAAKNTGRDESLRRRDIAELLLDALEPTA</sequence>
<dbReference type="SUPFAM" id="SSF103501">
    <property type="entry name" value="Respiratory nitrate reductase 1 gamma chain"/>
    <property type="match status" value="1"/>
</dbReference>
<accession>A0ABS4DEF7</accession>
<dbReference type="Pfam" id="PF02754">
    <property type="entry name" value="CCG"/>
    <property type="match status" value="2"/>
</dbReference>
<feature type="transmembrane region" description="Helical" evidence="6">
    <location>
        <begin position="25"/>
        <end position="43"/>
    </location>
</feature>
<feature type="transmembrane region" description="Helical" evidence="6">
    <location>
        <begin position="236"/>
        <end position="255"/>
    </location>
</feature>
<dbReference type="Gene3D" id="1.20.950.20">
    <property type="entry name" value="Transmembrane di-heme cytochromes, Chain C"/>
    <property type="match status" value="1"/>
</dbReference>
<dbReference type="PROSITE" id="PS00198">
    <property type="entry name" value="4FE4S_FER_1"/>
    <property type="match status" value="2"/>
</dbReference>
<dbReference type="Pfam" id="PF13237">
    <property type="entry name" value="Fer4_10"/>
    <property type="match status" value="1"/>
</dbReference>
<organism evidence="8 9">
    <name type="scientific">Candidatus Chloroploca mongolica</name>
    <dbReference type="NCBI Taxonomy" id="2528176"/>
    <lineage>
        <taxon>Bacteria</taxon>
        <taxon>Bacillati</taxon>
        <taxon>Chloroflexota</taxon>
        <taxon>Chloroflexia</taxon>
        <taxon>Chloroflexales</taxon>
        <taxon>Chloroflexineae</taxon>
        <taxon>Oscillochloridaceae</taxon>
        <taxon>Candidatus Chloroploca</taxon>
    </lineage>
</organism>
<keyword evidence="9" id="KW-1185">Reference proteome</keyword>
<dbReference type="PANTHER" id="PTHR43255:SF1">
    <property type="entry name" value="IRON-SULFUR-BINDING OXIDOREDUCTASE FADF-RELATED"/>
    <property type="match status" value="1"/>
</dbReference>
<evidence type="ECO:0000256" key="5">
    <source>
        <dbReference type="ARBA" id="ARBA00023014"/>
    </source>
</evidence>
<evidence type="ECO:0000256" key="4">
    <source>
        <dbReference type="ARBA" id="ARBA00023004"/>
    </source>
</evidence>
<keyword evidence="6" id="KW-0472">Membrane</keyword>
<feature type="transmembrane region" description="Helical" evidence="6">
    <location>
        <begin position="172"/>
        <end position="192"/>
    </location>
</feature>
<evidence type="ECO:0000256" key="6">
    <source>
        <dbReference type="SAM" id="Phobius"/>
    </source>
</evidence>
<keyword evidence="6" id="KW-1133">Transmembrane helix</keyword>
<keyword evidence="3" id="KW-0560">Oxidoreductase</keyword>
<dbReference type="PROSITE" id="PS51379">
    <property type="entry name" value="4FE4S_FER_2"/>
    <property type="match status" value="1"/>
</dbReference>
<protein>
    <submittedName>
        <fullName evidence="8">4Fe-4S dicluster domain-containing protein</fullName>
    </submittedName>
</protein>
<feature type="domain" description="4Fe-4S ferredoxin-type" evidence="7">
    <location>
        <begin position="306"/>
        <end position="335"/>
    </location>
</feature>
<feature type="transmembrane region" description="Helical" evidence="6">
    <location>
        <begin position="86"/>
        <end position="107"/>
    </location>
</feature>
<dbReference type="InterPro" id="IPR017900">
    <property type="entry name" value="4Fe4S_Fe_S_CS"/>
</dbReference>
<dbReference type="InterPro" id="IPR051460">
    <property type="entry name" value="HdrC_iron-sulfur_subunit"/>
</dbReference>
<feature type="transmembrane region" description="Helical" evidence="6">
    <location>
        <begin position="204"/>
        <end position="224"/>
    </location>
</feature>
<gene>
    <name evidence="8" type="ORF">EYB53_019030</name>
</gene>
<evidence type="ECO:0000259" key="7">
    <source>
        <dbReference type="PROSITE" id="PS51379"/>
    </source>
</evidence>